<evidence type="ECO:0000313" key="9">
    <source>
        <dbReference type="EMBL" id="EFG07108.1"/>
    </source>
</evidence>
<gene>
    <name evidence="9" type="ORF">SCLAV_2035</name>
</gene>
<evidence type="ECO:0000256" key="5">
    <source>
        <dbReference type="ARBA" id="ARBA00023136"/>
    </source>
</evidence>
<reference evidence="9 10" key="1">
    <citation type="journal article" date="2010" name="Genome Biol. Evol.">
        <title>The sequence of a 1.8-mb bacterial linear plasmid reveals a rich evolutionary reservoir of secondary metabolic pathways.</title>
        <authorList>
            <person name="Medema M.H."/>
            <person name="Trefzer A."/>
            <person name="Kovalchuk A."/>
            <person name="van den Berg M."/>
            <person name="Mueller U."/>
            <person name="Heijne W."/>
            <person name="Wu L."/>
            <person name="Alam M.T."/>
            <person name="Ronning C.M."/>
            <person name="Nierman W.C."/>
            <person name="Bovenberg R.A.L."/>
            <person name="Breitling R."/>
            <person name="Takano E."/>
        </authorList>
    </citation>
    <scope>NUCLEOTIDE SEQUENCE [LARGE SCALE GENOMIC DNA]</scope>
    <source>
        <strain evidence="10">ATCC 27064 / DSM 738 / JCM 4710 / NBRC 13307 / NCIMB 12785 / NRRL 3585 / VKM Ac-602</strain>
    </source>
</reference>
<keyword evidence="2" id="KW-1003">Cell membrane</keyword>
<dbReference type="PANTHER" id="PTHR36115">
    <property type="entry name" value="PROLINE-RICH ANTIGEN HOMOLOG-RELATED"/>
    <property type="match status" value="1"/>
</dbReference>
<keyword evidence="3 7" id="KW-0812">Transmembrane</keyword>
<dbReference type="InterPro" id="IPR051791">
    <property type="entry name" value="Pra-immunoreactive"/>
</dbReference>
<dbReference type="GeneID" id="93731374"/>
<dbReference type="KEGG" id="sclf:BB341_18150"/>
<keyword evidence="5 7" id="KW-0472">Membrane</keyword>
<evidence type="ECO:0000256" key="6">
    <source>
        <dbReference type="SAM" id="MobiDB-lite"/>
    </source>
</evidence>
<dbReference type="Proteomes" id="UP000002357">
    <property type="component" value="Chromosome"/>
</dbReference>
<dbReference type="EMBL" id="CM000913">
    <property type="protein sequence ID" value="EFG07108.1"/>
    <property type="molecule type" value="Genomic_DNA"/>
</dbReference>
<evidence type="ECO:0000259" key="8">
    <source>
        <dbReference type="Pfam" id="PF06271"/>
    </source>
</evidence>
<feature type="transmembrane region" description="Helical" evidence="7">
    <location>
        <begin position="208"/>
        <end position="232"/>
    </location>
</feature>
<dbReference type="AlphaFoldDB" id="E2Q567"/>
<comment type="subcellular location">
    <subcellularLocation>
        <location evidence="1">Cell membrane</location>
        <topology evidence="1">Multi-pass membrane protein</topology>
    </subcellularLocation>
</comment>
<keyword evidence="10" id="KW-1185">Reference proteome</keyword>
<accession>E2Q567</accession>
<proteinExistence type="predicted"/>
<dbReference type="GO" id="GO:0005886">
    <property type="term" value="C:plasma membrane"/>
    <property type="evidence" value="ECO:0007669"/>
    <property type="project" value="UniProtKB-SubCell"/>
</dbReference>
<feature type="domain" description="RDD" evidence="8">
    <location>
        <begin position="101"/>
        <end position="245"/>
    </location>
</feature>
<dbReference type="Pfam" id="PF06271">
    <property type="entry name" value="RDD"/>
    <property type="match status" value="1"/>
</dbReference>
<evidence type="ECO:0000256" key="7">
    <source>
        <dbReference type="SAM" id="Phobius"/>
    </source>
</evidence>
<feature type="transmembrane region" description="Helical" evidence="7">
    <location>
        <begin position="111"/>
        <end position="133"/>
    </location>
</feature>
<feature type="region of interest" description="Disordered" evidence="6">
    <location>
        <begin position="1"/>
        <end position="87"/>
    </location>
</feature>
<evidence type="ECO:0000256" key="3">
    <source>
        <dbReference type="ARBA" id="ARBA00022692"/>
    </source>
</evidence>
<evidence type="ECO:0000256" key="1">
    <source>
        <dbReference type="ARBA" id="ARBA00004651"/>
    </source>
</evidence>
<dbReference type="RefSeq" id="WP_003960632.1">
    <property type="nucleotide sequence ID" value="NZ_CM000913.1"/>
</dbReference>
<feature type="compositionally biased region" description="Gly residues" evidence="6">
    <location>
        <begin position="43"/>
        <end position="72"/>
    </location>
</feature>
<sequence length="262" mass="26832">MSSDQPPPPGPGGPEDDPFLKRPQGPSDPGGQGQQPPGPPPAGGGGAWPGDQGAGGAGGPYGTGGPYGGGSPGGPPPSGGGYGGGPYGGAPDPLAGMPPLADFGRRFAARVIDLVIVFIPLFLLSLVFGGWNVNADSGDSLNDIANDVNTGRQWAWSLISIVAYVGYDTWLTVKRHGQTVGKKLLRLRVAMLNDGSVPETRAALLRAVVLWVPALLCCLCLWWLIIIISILVDKPYKQGLHDKAGRTVVVAVPEGAEPPPAG</sequence>
<keyword evidence="4 7" id="KW-1133">Transmembrane helix</keyword>
<dbReference type="OrthoDB" id="9774993at2"/>
<dbReference type="eggNOG" id="COG1714">
    <property type="taxonomic scope" value="Bacteria"/>
</dbReference>
<dbReference type="STRING" id="1901.BB341_18150"/>
<protein>
    <submittedName>
        <fullName evidence="9">RDD domain-containing protein</fullName>
    </submittedName>
</protein>
<organism evidence="9 10">
    <name type="scientific">Streptomyces clavuligerus</name>
    <dbReference type="NCBI Taxonomy" id="1901"/>
    <lineage>
        <taxon>Bacteria</taxon>
        <taxon>Bacillati</taxon>
        <taxon>Actinomycetota</taxon>
        <taxon>Actinomycetes</taxon>
        <taxon>Kitasatosporales</taxon>
        <taxon>Streptomycetaceae</taxon>
        <taxon>Streptomyces</taxon>
    </lineage>
</organism>
<feature type="transmembrane region" description="Helical" evidence="7">
    <location>
        <begin position="153"/>
        <end position="173"/>
    </location>
</feature>
<name>E2Q567_STRCL</name>
<dbReference type="InterPro" id="IPR010432">
    <property type="entry name" value="RDD"/>
</dbReference>
<feature type="compositionally biased region" description="Pro residues" evidence="6">
    <location>
        <begin position="1"/>
        <end position="12"/>
    </location>
</feature>
<evidence type="ECO:0000313" key="10">
    <source>
        <dbReference type="Proteomes" id="UP000002357"/>
    </source>
</evidence>
<evidence type="ECO:0000256" key="2">
    <source>
        <dbReference type="ARBA" id="ARBA00022475"/>
    </source>
</evidence>
<dbReference type="PANTHER" id="PTHR36115:SF4">
    <property type="entry name" value="MEMBRANE PROTEIN"/>
    <property type="match status" value="1"/>
</dbReference>
<evidence type="ECO:0000256" key="4">
    <source>
        <dbReference type="ARBA" id="ARBA00022989"/>
    </source>
</evidence>